<dbReference type="InterPro" id="IPR038679">
    <property type="entry name" value="PmrD_sf"/>
</dbReference>
<dbReference type="Proteomes" id="UP000009340">
    <property type="component" value="Unassembled WGS sequence"/>
</dbReference>
<dbReference type="NCBIfam" id="NF007393">
    <property type="entry name" value="PRK09919.1"/>
    <property type="match status" value="1"/>
</dbReference>
<dbReference type="AlphaFoldDB" id="K8A243"/>
<name>K8A243_9ENTR</name>
<proteinExistence type="predicted"/>
<protein>
    <submittedName>
        <fullName evidence="1">Putative cytoplasmic protein</fullName>
    </submittedName>
</protein>
<accession>K8A243</accession>
<evidence type="ECO:0000313" key="1">
    <source>
        <dbReference type="EMBL" id="CCJ73255.1"/>
    </source>
</evidence>
<organism evidence="1 2">
    <name type="scientific">Cronobacter condimenti 1330</name>
    <dbReference type="NCBI Taxonomy" id="1073999"/>
    <lineage>
        <taxon>Bacteria</taxon>
        <taxon>Pseudomonadati</taxon>
        <taxon>Pseudomonadota</taxon>
        <taxon>Gammaproteobacteria</taxon>
        <taxon>Enterobacterales</taxon>
        <taxon>Enterobacteriaceae</taxon>
        <taxon>Cronobacter</taxon>
    </lineage>
</organism>
<reference evidence="1" key="1">
    <citation type="submission" date="2012-07" db="EMBL/GenBank/DDBJ databases">
        <authorList>
            <person name="Cummings C."/>
        </authorList>
    </citation>
    <scope>NUCLEOTIDE SEQUENCE</scope>
    <source>
        <strain evidence="1">1330</strain>
    </source>
</reference>
<dbReference type="Gene3D" id="2.40.50.650">
    <property type="match status" value="1"/>
</dbReference>
<dbReference type="InterPro" id="IPR044854">
    <property type="entry name" value="IraM/PmrD"/>
</dbReference>
<dbReference type="eggNOG" id="ENOG5032Z8W">
    <property type="taxonomic scope" value="Bacteria"/>
</dbReference>
<dbReference type="EMBL" id="CAKW01000098">
    <property type="protein sequence ID" value="CCJ73255.1"/>
    <property type="molecule type" value="Genomic_DNA"/>
</dbReference>
<dbReference type="RefSeq" id="WP_007675487.1">
    <property type="nucleotide sequence ID" value="NZ_CAKW01000098.1"/>
</dbReference>
<dbReference type="Pfam" id="PF11183">
    <property type="entry name" value="PmrD"/>
    <property type="match status" value="1"/>
</dbReference>
<comment type="caution">
    <text evidence="1">The sequence shown here is derived from an EMBL/GenBank/DDBJ whole genome shotgun (WGS) entry which is preliminary data.</text>
</comment>
<gene>
    <name evidence="1" type="ORF">BN137_2631</name>
</gene>
<evidence type="ECO:0000313" key="2">
    <source>
        <dbReference type="Proteomes" id="UP000009340"/>
    </source>
</evidence>
<sequence length="111" mass="12779">MTWRVVDSVVSTDTNSVFTLIASRQSIKRILWYKATFYLSTGDNVSIAGEAITVNDQSVTLTLYRTLSYNADFWQTLLRCNTHCPGNQQQQVHRCAYRHACKLLFCPFQLH</sequence>